<keyword evidence="3" id="KW-1185">Reference proteome</keyword>
<evidence type="ECO:0000313" key="2">
    <source>
        <dbReference type="EMBL" id="TNN80894.1"/>
    </source>
</evidence>
<comment type="caution">
    <text evidence="2">The sequence shown here is derived from an EMBL/GenBank/DDBJ whole genome shotgun (WGS) entry which is preliminary data.</text>
</comment>
<gene>
    <name evidence="2" type="ORF">EYF80_008899</name>
</gene>
<dbReference type="Proteomes" id="UP000314294">
    <property type="component" value="Unassembled WGS sequence"/>
</dbReference>
<dbReference type="EMBL" id="SRLO01000050">
    <property type="protein sequence ID" value="TNN80894.1"/>
    <property type="molecule type" value="Genomic_DNA"/>
</dbReference>
<protein>
    <submittedName>
        <fullName evidence="2">Uncharacterized protein</fullName>
    </submittedName>
</protein>
<proteinExistence type="predicted"/>
<reference evidence="2 3" key="1">
    <citation type="submission" date="2019-03" db="EMBL/GenBank/DDBJ databases">
        <title>First draft genome of Liparis tanakae, snailfish: a comprehensive survey of snailfish specific genes.</title>
        <authorList>
            <person name="Kim W."/>
            <person name="Song I."/>
            <person name="Jeong J.-H."/>
            <person name="Kim D."/>
            <person name="Kim S."/>
            <person name="Ryu S."/>
            <person name="Song J.Y."/>
            <person name="Lee S.K."/>
        </authorList>
    </citation>
    <scope>NUCLEOTIDE SEQUENCE [LARGE SCALE GENOMIC DNA]</scope>
    <source>
        <tissue evidence="2">Muscle</tissue>
    </source>
</reference>
<evidence type="ECO:0000313" key="3">
    <source>
        <dbReference type="Proteomes" id="UP000314294"/>
    </source>
</evidence>
<accession>A0A4Z2ITN6</accession>
<dbReference type="AlphaFoldDB" id="A0A4Z2ITN6"/>
<feature type="compositionally biased region" description="Basic and acidic residues" evidence="1">
    <location>
        <begin position="1"/>
        <end position="18"/>
    </location>
</feature>
<evidence type="ECO:0000256" key="1">
    <source>
        <dbReference type="SAM" id="MobiDB-lite"/>
    </source>
</evidence>
<organism evidence="2 3">
    <name type="scientific">Liparis tanakae</name>
    <name type="common">Tanaka's snailfish</name>
    <dbReference type="NCBI Taxonomy" id="230148"/>
    <lineage>
        <taxon>Eukaryota</taxon>
        <taxon>Metazoa</taxon>
        <taxon>Chordata</taxon>
        <taxon>Craniata</taxon>
        <taxon>Vertebrata</taxon>
        <taxon>Euteleostomi</taxon>
        <taxon>Actinopterygii</taxon>
        <taxon>Neopterygii</taxon>
        <taxon>Teleostei</taxon>
        <taxon>Neoteleostei</taxon>
        <taxon>Acanthomorphata</taxon>
        <taxon>Eupercaria</taxon>
        <taxon>Perciformes</taxon>
        <taxon>Cottioidei</taxon>
        <taxon>Cottales</taxon>
        <taxon>Liparidae</taxon>
        <taxon>Liparis</taxon>
    </lineage>
</organism>
<feature type="region of interest" description="Disordered" evidence="1">
    <location>
        <begin position="1"/>
        <end position="38"/>
    </location>
</feature>
<sequence length="95" mass="10008">MASQSHGEDTDKRFDMKLDGSMTSTGTDESVGAAERDGGQSDCTLCGNVCAANAALLVEVTATEPQAFLNTAVFLTARWSLAMERDSEMSASIPK</sequence>
<name>A0A4Z2ITN6_9TELE</name>